<dbReference type="RefSeq" id="WP_188368917.1">
    <property type="nucleotide sequence ID" value="NZ_BMFH01000001.1"/>
</dbReference>
<sequence>MKVFKVLFLTGLFMISCGEAKKENKSEELTGTEMTENITAEETPASLETIVGVASGNENFSTLVAAVQAADLVGTLSSEGPFTVFAPTNESFAKLPEGTVENLLKPENKASLINLLTYHVVAGKFPAADVIEAINTNDGTFVIETVQGDKLTLTLDGEKVKVIDAKGNASMVVITDVEASNGVIHAIDAVVMPAE</sequence>
<dbReference type="PANTHER" id="PTHR10900:SF77">
    <property type="entry name" value="FI19380P1"/>
    <property type="match status" value="1"/>
</dbReference>
<proteinExistence type="predicted"/>
<dbReference type="InterPro" id="IPR050904">
    <property type="entry name" value="Adhesion/Biosynth-related"/>
</dbReference>
<dbReference type="PROSITE" id="PS50213">
    <property type="entry name" value="FAS1"/>
    <property type="match status" value="1"/>
</dbReference>
<accession>A0ABQ1QQX1</accession>
<dbReference type="PROSITE" id="PS51257">
    <property type="entry name" value="PROKAR_LIPOPROTEIN"/>
    <property type="match status" value="1"/>
</dbReference>
<dbReference type="Proteomes" id="UP000625780">
    <property type="component" value="Unassembled WGS sequence"/>
</dbReference>
<dbReference type="SMART" id="SM00554">
    <property type="entry name" value="FAS1"/>
    <property type="match status" value="1"/>
</dbReference>
<evidence type="ECO:0000313" key="2">
    <source>
        <dbReference type="EMBL" id="GGD39076.1"/>
    </source>
</evidence>
<evidence type="ECO:0000259" key="1">
    <source>
        <dbReference type="PROSITE" id="PS50213"/>
    </source>
</evidence>
<dbReference type="Gene3D" id="2.30.180.10">
    <property type="entry name" value="FAS1 domain"/>
    <property type="match status" value="1"/>
</dbReference>
<comment type="caution">
    <text evidence="2">The sequence shown here is derived from an EMBL/GenBank/DDBJ whole genome shotgun (WGS) entry which is preliminary data.</text>
</comment>
<reference evidence="3" key="1">
    <citation type="journal article" date="2019" name="Int. J. Syst. Evol. Microbiol.">
        <title>The Global Catalogue of Microorganisms (GCM) 10K type strain sequencing project: providing services to taxonomists for standard genome sequencing and annotation.</title>
        <authorList>
            <consortium name="The Broad Institute Genomics Platform"/>
            <consortium name="The Broad Institute Genome Sequencing Center for Infectious Disease"/>
            <person name="Wu L."/>
            <person name="Ma J."/>
        </authorList>
    </citation>
    <scope>NUCLEOTIDE SEQUENCE [LARGE SCALE GENOMIC DNA]</scope>
    <source>
        <strain evidence="3">CGMCC 1.12606</strain>
    </source>
</reference>
<dbReference type="InterPro" id="IPR000782">
    <property type="entry name" value="FAS1_domain"/>
</dbReference>
<dbReference type="InterPro" id="IPR036378">
    <property type="entry name" value="FAS1_dom_sf"/>
</dbReference>
<evidence type="ECO:0000313" key="3">
    <source>
        <dbReference type="Proteomes" id="UP000625780"/>
    </source>
</evidence>
<dbReference type="SUPFAM" id="SSF82153">
    <property type="entry name" value="FAS1 domain"/>
    <property type="match status" value="1"/>
</dbReference>
<dbReference type="Pfam" id="PF02469">
    <property type="entry name" value="Fasciclin"/>
    <property type="match status" value="1"/>
</dbReference>
<feature type="domain" description="FAS1" evidence="1">
    <location>
        <begin position="47"/>
        <end position="191"/>
    </location>
</feature>
<name>A0ABQ1QQX1_9FLAO</name>
<organism evidence="2 3">
    <name type="scientific">Muriicola marianensis</name>
    <dbReference type="NCBI Taxonomy" id="1324801"/>
    <lineage>
        <taxon>Bacteria</taxon>
        <taxon>Pseudomonadati</taxon>
        <taxon>Bacteroidota</taxon>
        <taxon>Flavobacteriia</taxon>
        <taxon>Flavobacteriales</taxon>
        <taxon>Flavobacteriaceae</taxon>
        <taxon>Muriicola</taxon>
    </lineage>
</organism>
<gene>
    <name evidence="2" type="ORF">GCM10011361_02750</name>
</gene>
<dbReference type="PANTHER" id="PTHR10900">
    <property type="entry name" value="PERIOSTIN-RELATED"/>
    <property type="match status" value="1"/>
</dbReference>
<dbReference type="EMBL" id="BMFH01000001">
    <property type="protein sequence ID" value="GGD39076.1"/>
    <property type="molecule type" value="Genomic_DNA"/>
</dbReference>
<protein>
    <recommendedName>
        <fullName evidence="1">FAS1 domain-containing protein</fullName>
    </recommendedName>
</protein>
<keyword evidence="3" id="KW-1185">Reference proteome</keyword>